<dbReference type="EMBL" id="MCGT01000007">
    <property type="protein sequence ID" value="ORX58154.1"/>
    <property type="molecule type" value="Genomic_DNA"/>
</dbReference>
<dbReference type="OrthoDB" id="2240650at2759"/>
<evidence type="ECO:0000313" key="2">
    <source>
        <dbReference type="EMBL" id="ORX58154.1"/>
    </source>
</evidence>
<keyword evidence="3" id="KW-1185">Reference proteome</keyword>
<feature type="region of interest" description="Disordered" evidence="1">
    <location>
        <begin position="54"/>
        <end position="73"/>
    </location>
</feature>
<feature type="non-terminal residue" evidence="2">
    <location>
        <position position="1"/>
    </location>
</feature>
<accession>A0A1X2GP04</accession>
<name>A0A1X2GP04_9FUNG</name>
<protein>
    <submittedName>
        <fullName evidence="2">Uncharacterized protein</fullName>
    </submittedName>
</protein>
<gene>
    <name evidence="2" type="ORF">DM01DRAFT_1269920</name>
</gene>
<sequence>KENRSSLLEGFANYRGTLDCTELWKERRRTFALATTASNCSEVVNQMLMADSQDLVASQSQDSNATHPTPSTI</sequence>
<dbReference type="Proteomes" id="UP000242146">
    <property type="component" value="Unassembled WGS sequence"/>
</dbReference>
<comment type="caution">
    <text evidence="2">The sequence shown here is derived from an EMBL/GenBank/DDBJ whole genome shotgun (WGS) entry which is preliminary data.</text>
</comment>
<reference evidence="2 3" key="1">
    <citation type="submission" date="2016-07" db="EMBL/GenBank/DDBJ databases">
        <title>Pervasive Adenine N6-methylation of Active Genes in Fungi.</title>
        <authorList>
            <consortium name="DOE Joint Genome Institute"/>
            <person name="Mondo S.J."/>
            <person name="Dannebaum R.O."/>
            <person name="Kuo R.C."/>
            <person name="Labutti K."/>
            <person name="Haridas S."/>
            <person name="Kuo A."/>
            <person name="Salamov A."/>
            <person name="Ahrendt S.R."/>
            <person name="Lipzen A."/>
            <person name="Sullivan W."/>
            <person name="Andreopoulos W.B."/>
            <person name="Clum A."/>
            <person name="Lindquist E."/>
            <person name="Daum C."/>
            <person name="Ramamoorthy G.K."/>
            <person name="Gryganskyi A."/>
            <person name="Culley D."/>
            <person name="Magnuson J.K."/>
            <person name="James T.Y."/>
            <person name="O'Malley M.A."/>
            <person name="Stajich J.E."/>
            <person name="Spatafora J.W."/>
            <person name="Visel A."/>
            <person name="Grigoriev I.V."/>
        </authorList>
    </citation>
    <scope>NUCLEOTIDE SEQUENCE [LARGE SCALE GENOMIC DNA]</scope>
    <source>
        <strain evidence="2 3">NRRL 3301</strain>
    </source>
</reference>
<evidence type="ECO:0000256" key="1">
    <source>
        <dbReference type="SAM" id="MobiDB-lite"/>
    </source>
</evidence>
<feature type="non-terminal residue" evidence="2">
    <location>
        <position position="73"/>
    </location>
</feature>
<feature type="compositionally biased region" description="Polar residues" evidence="1">
    <location>
        <begin position="55"/>
        <end position="73"/>
    </location>
</feature>
<dbReference type="AlphaFoldDB" id="A0A1X2GP04"/>
<organism evidence="2 3">
    <name type="scientific">Hesseltinella vesiculosa</name>
    <dbReference type="NCBI Taxonomy" id="101127"/>
    <lineage>
        <taxon>Eukaryota</taxon>
        <taxon>Fungi</taxon>
        <taxon>Fungi incertae sedis</taxon>
        <taxon>Mucoromycota</taxon>
        <taxon>Mucoromycotina</taxon>
        <taxon>Mucoromycetes</taxon>
        <taxon>Mucorales</taxon>
        <taxon>Cunninghamellaceae</taxon>
        <taxon>Hesseltinella</taxon>
    </lineage>
</organism>
<evidence type="ECO:0000313" key="3">
    <source>
        <dbReference type="Proteomes" id="UP000242146"/>
    </source>
</evidence>
<proteinExistence type="predicted"/>